<comment type="caution">
    <text evidence="1">The sequence shown here is derived from an EMBL/GenBank/DDBJ whole genome shotgun (WGS) entry which is preliminary data.</text>
</comment>
<gene>
    <name evidence="1" type="ORF">RHGRI_029444</name>
</gene>
<dbReference type="AlphaFoldDB" id="A0AAV6IJD3"/>
<reference evidence="1" key="1">
    <citation type="submission" date="2020-08" db="EMBL/GenBank/DDBJ databases">
        <title>Plant Genome Project.</title>
        <authorList>
            <person name="Zhang R.-G."/>
        </authorList>
    </citation>
    <scope>NUCLEOTIDE SEQUENCE</scope>
    <source>
        <strain evidence="1">WSP0</strain>
        <tissue evidence="1">Leaf</tissue>
    </source>
</reference>
<accession>A0AAV6IJD3</accession>
<keyword evidence="2" id="KW-1185">Reference proteome</keyword>
<evidence type="ECO:0000313" key="2">
    <source>
        <dbReference type="Proteomes" id="UP000823749"/>
    </source>
</evidence>
<sequence>MLDASIFTRVNIVPMPDTVTASWIFTFNHTDNKFKFLSFLWDPLSWVMEAATAMAIVVGTGGMSLSNPGFGL</sequence>
<organism evidence="1 2">
    <name type="scientific">Rhododendron griersonianum</name>
    <dbReference type="NCBI Taxonomy" id="479676"/>
    <lineage>
        <taxon>Eukaryota</taxon>
        <taxon>Viridiplantae</taxon>
        <taxon>Streptophyta</taxon>
        <taxon>Embryophyta</taxon>
        <taxon>Tracheophyta</taxon>
        <taxon>Spermatophyta</taxon>
        <taxon>Magnoliopsida</taxon>
        <taxon>eudicotyledons</taxon>
        <taxon>Gunneridae</taxon>
        <taxon>Pentapetalae</taxon>
        <taxon>asterids</taxon>
        <taxon>Ericales</taxon>
        <taxon>Ericaceae</taxon>
        <taxon>Ericoideae</taxon>
        <taxon>Rhodoreae</taxon>
        <taxon>Rhododendron</taxon>
    </lineage>
</organism>
<proteinExistence type="predicted"/>
<protein>
    <submittedName>
        <fullName evidence="1">Uncharacterized protein</fullName>
    </submittedName>
</protein>
<name>A0AAV6IJD3_9ERIC</name>
<dbReference type="EMBL" id="JACTNZ010000010">
    <property type="protein sequence ID" value="KAG5528781.1"/>
    <property type="molecule type" value="Genomic_DNA"/>
</dbReference>
<dbReference type="Proteomes" id="UP000823749">
    <property type="component" value="Chromosome 10"/>
</dbReference>
<evidence type="ECO:0000313" key="1">
    <source>
        <dbReference type="EMBL" id="KAG5528781.1"/>
    </source>
</evidence>